<gene>
    <name evidence="6" type="ORF">H3L94_11510</name>
</gene>
<dbReference type="SUPFAM" id="SSF46785">
    <property type="entry name" value="Winged helix' DNA-binding domain"/>
    <property type="match status" value="1"/>
</dbReference>
<dbReference type="Pfam" id="PF00126">
    <property type="entry name" value="HTH_1"/>
    <property type="match status" value="1"/>
</dbReference>
<evidence type="ECO:0000313" key="6">
    <source>
        <dbReference type="EMBL" id="QMT40432.1"/>
    </source>
</evidence>
<keyword evidence="3" id="KW-0238">DNA-binding</keyword>
<dbReference type="SUPFAM" id="SSF53850">
    <property type="entry name" value="Periplasmic binding protein-like II"/>
    <property type="match status" value="1"/>
</dbReference>
<dbReference type="Gene3D" id="1.10.10.10">
    <property type="entry name" value="Winged helix-like DNA-binding domain superfamily/Winged helix DNA-binding domain"/>
    <property type="match status" value="1"/>
</dbReference>
<dbReference type="InterPro" id="IPR036390">
    <property type="entry name" value="WH_DNA-bd_sf"/>
</dbReference>
<reference evidence="6 7" key="1">
    <citation type="submission" date="2020-07" db="EMBL/GenBank/DDBJ databases">
        <title>Genomic diversity of species in the Neisseriaceae family.</title>
        <authorList>
            <person name="Vincent A.T."/>
            <person name="Bernet E."/>
            <person name="Veyrier F.J."/>
        </authorList>
    </citation>
    <scope>NUCLEOTIDE SEQUENCE [LARGE SCALE GENOMIC DNA]</scope>
    <source>
        <strain evidence="6 7">DSM 22244</strain>
    </source>
</reference>
<dbReference type="Proteomes" id="UP000514752">
    <property type="component" value="Chromosome"/>
</dbReference>
<dbReference type="KEGG" id="nsg:H3L94_11510"/>
<dbReference type="GO" id="GO:0003700">
    <property type="term" value="F:DNA-binding transcription factor activity"/>
    <property type="evidence" value="ECO:0007669"/>
    <property type="project" value="InterPro"/>
</dbReference>
<dbReference type="GO" id="GO:0000976">
    <property type="term" value="F:transcription cis-regulatory region binding"/>
    <property type="evidence" value="ECO:0007669"/>
    <property type="project" value="TreeGrafter"/>
</dbReference>
<dbReference type="InterPro" id="IPR005119">
    <property type="entry name" value="LysR_subst-bd"/>
</dbReference>
<dbReference type="Gene3D" id="3.40.190.10">
    <property type="entry name" value="Periplasmic binding protein-like II"/>
    <property type="match status" value="2"/>
</dbReference>
<dbReference type="Pfam" id="PF03466">
    <property type="entry name" value="LysR_substrate"/>
    <property type="match status" value="1"/>
</dbReference>
<evidence type="ECO:0000313" key="7">
    <source>
        <dbReference type="Proteomes" id="UP000514752"/>
    </source>
</evidence>
<dbReference type="AlphaFoldDB" id="A0A7D7SGY2"/>
<dbReference type="InterPro" id="IPR036388">
    <property type="entry name" value="WH-like_DNA-bd_sf"/>
</dbReference>
<dbReference type="PROSITE" id="PS50931">
    <property type="entry name" value="HTH_LYSR"/>
    <property type="match status" value="1"/>
</dbReference>
<organism evidence="6 7">
    <name type="scientific">Neisseria shayeganii</name>
    <dbReference type="NCBI Taxonomy" id="607712"/>
    <lineage>
        <taxon>Bacteria</taxon>
        <taxon>Pseudomonadati</taxon>
        <taxon>Pseudomonadota</taxon>
        <taxon>Betaproteobacteria</taxon>
        <taxon>Neisseriales</taxon>
        <taxon>Neisseriaceae</taxon>
        <taxon>Neisseria</taxon>
    </lineage>
</organism>
<protein>
    <submittedName>
        <fullName evidence="6">LysR family transcriptional regulator</fullName>
    </submittedName>
</protein>
<evidence type="ECO:0000256" key="4">
    <source>
        <dbReference type="ARBA" id="ARBA00023163"/>
    </source>
</evidence>
<evidence type="ECO:0000256" key="3">
    <source>
        <dbReference type="ARBA" id="ARBA00023125"/>
    </source>
</evidence>
<sequence>MLHTLLKHDIKALQAFVAIVECRGISAAQARLNMSQSAISTHLAHLESSLDTKLCRRGRSGFELTRTGEQLYQACLRLLHATREFHHEVQGIRRRNEQFSGTLRLCMVDHMPDRFTQALAETIRQAYRRHPDLRLTADVRSPQEMETAVASKQTDLGFGYFAQPLKNLRYLPVWEETQHIYCHRDHPAAGEPALTIGQLESDYAWVRRGYLLSPSLSTLSPQQITATAYHMEVTLLFILAGSHIGFLPQDYAAPLVAEGTLKALLPAQTAYQVAHMAVFRPESDPRVDWVLQQLLAGLATESGSPQT</sequence>
<evidence type="ECO:0000259" key="5">
    <source>
        <dbReference type="PROSITE" id="PS50931"/>
    </source>
</evidence>
<dbReference type="CDD" id="cd05466">
    <property type="entry name" value="PBP2_LTTR_substrate"/>
    <property type="match status" value="1"/>
</dbReference>
<keyword evidence="2" id="KW-0805">Transcription regulation</keyword>
<name>A0A7D7SGY2_9NEIS</name>
<evidence type="ECO:0000256" key="2">
    <source>
        <dbReference type="ARBA" id="ARBA00023015"/>
    </source>
</evidence>
<dbReference type="EMBL" id="CP059567">
    <property type="protein sequence ID" value="QMT40432.1"/>
    <property type="molecule type" value="Genomic_DNA"/>
</dbReference>
<dbReference type="InterPro" id="IPR000847">
    <property type="entry name" value="LysR_HTH_N"/>
</dbReference>
<keyword evidence="4" id="KW-0804">Transcription</keyword>
<dbReference type="PANTHER" id="PTHR30126">
    <property type="entry name" value="HTH-TYPE TRANSCRIPTIONAL REGULATOR"/>
    <property type="match status" value="1"/>
</dbReference>
<proteinExistence type="inferred from homology"/>
<feature type="domain" description="HTH lysR-type" evidence="5">
    <location>
        <begin position="8"/>
        <end position="65"/>
    </location>
</feature>
<evidence type="ECO:0000256" key="1">
    <source>
        <dbReference type="ARBA" id="ARBA00009437"/>
    </source>
</evidence>
<accession>A0A7D7SGY2</accession>
<comment type="similarity">
    <text evidence="1">Belongs to the LysR transcriptional regulatory family.</text>
</comment>
<dbReference type="PANTHER" id="PTHR30126:SF98">
    <property type="entry name" value="HTH-TYPE TRANSCRIPTIONAL ACTIVATOR BAUR"/>
    <property type="match status" value="1"/>
</dbReference>
<dbReference type="RefSeq" id="WP_182122098.1">
    <property type="nucleotide sequence ID" value="NZ_CP059567.1"/>
</dbReference>